<dbReference type="Pfam" id="PF00378">
    <property type="entry name" value="ECH_1"/>
    <property type="match status" value="1"/>
</dbReference>
<sequence>MSLATANGTVLAEDIGDGVRRISLNRPDRLNAIVPDLLDDLVEAVTAADADDAVRAIVLTGEGRAFCSGDDLKDFEAQVSDVPGTTAYIERIQDVTRAMVLGNTPVVGAIRGWAVGGGLEWVINCDFAIAAEGTRFFFPEISWGVFVTGGITDILPRMVGLQRAREMILFGEKFDATQAKAWGMLHDVVPDDELMPRAVDLARRIAALPAGPVRDLRRSLARPDGAGLRQALKAETEATVRGFLDPETAKRVAGFG</sequence>
<dbReference type="SUPFAM" id="SSF52096">
    <property type="entry name" value="ClpP/crotonase"/>
    <property type="match status" value="1"/>
</dbReference>
<dbReference type="CDD" id="cd06558">
    <property type="entry name" value="crotonase-like"/>
    <property type="match status" value="1"/>
</dbReference>
<dbReference type="PROSITE" id="PS00166">
    <property type="entry name" value="ENOYL_COA_HYDRATASE"/>
    <property type="match status" value="1"/>
</dbReference>
<name>A0AAW5R1R5_9HYPH</name>
<comment type="similarity">
    <text evidence="1 2">Belongs to the enoyl-CoA hydratase/isomerase family.</text>
</comment>
<dbReference type="AlphaFoldDB" id="A0AAW5R1R5"/>
<organism evidence="3 4">
    <name type="scientific">Microbaculum marinisediminis</name>
    <dbReference type="NCBI Taxonomy" id="2931392"/>
    <lineage>
        <taxon>Bacteria</taxon>
        <taxon>Pseudomonadati</taxon>
        <taxon>Pseudomonadota</taxon>
        <taxon>Alphaproteobacteria</taxon>
        <taxon>Hyphomicrobiales</taxon>
        <taxon>Tepidamorphaceae</taxon>
        <taxon>Microbaculum</taxon>
    </lineage>
</organism>
<evidence type="ECO:0000313" key="4">
    <source>
        <dbReference type="Proteomes" id="UP001320898"/>
    </source>
</evidence>
<dbReference type="GO" id="GO:0003824">
    <property type="term" value="F:catalytic activity"/>
    <property type="evidence" value="ECO:0007669"/>
    <property type="project" value="InterPro"/>
</dbReference>
<dbReference type="EMBL" id="JALIDZ010000005">
    <property type="protein sequence ID" value="MCT8972544.1"/>
    <property type="molecule type" value="Genomic_DNA"/>
</dbReference>
<evidence type="ECO:0000256" key="1">
    <source>
        <dbReference type="ARBA" id="ARBA00005254"/>
    </source>
</evidence>
<evidence type="ECO:0000256" key="2">
    <source>
        <dbReference type="RuleBase" id="RU003707"/>
    </source>
</evidence>
<dbReference type="RefSeq" id="WP_261616128.1">
    <property type="nucleotide sequence ID" value="NZ_JALIDZ010000005.1"/>
</dbReference>
<dbReference type="Gene3D" id="3.90.226.10">
    <property type="entry name" value="2-enoyl-CoA Hydratase, Chain A, domain 1"/>
    <property type="match status" value="1"/>
</dbReference>
<reference evidence="3 4" key="1">
    <citation type="submission" date="2022-04" db="EMBL/GenBank/DDBJ databases">
        <authorList>
            <person name="Ye Y.-Q."/>
            <person name="Du Z.-J."/>
        </authorList>
    </citation>
    <scope>NUCLEOTIDE SEQUENCE [LARGE SCALE GENOMIC DNA]</scope>
    <source>
        <strain evidence="3 4">A6E488</strain>
    </source>
</reference>
<dbReference type="InterPro" id="IPR018376">
    <property type="entry name" value="Enoyl-CoA_hyd/isom_CS"/>
</dbReference>
<evidence type="ECO:0000313" key="3">
    <source>
        <dbReference type="EMBL" id="MCT8972544.1"/>
    </source>
</evidence>
<comment type="caution">
    <text evidence="3">The sequence shown here is derived from an EMBL/GenBank/DDBJ whole genome shotgun (WGS) entry which is preliminary data.</text>
</comment>
<dbReference type="PANTHER" id="PTHR43802:SF1">
    <property type="entry name" value="IP11341P-RELATED"/>
    <property type="match status" value="1"/>
</dbReference>
<dbReference type="PANTHER" id="PTHR43802">
    <property type="entry name" value="ENOYL-COA HYDRATASE"/>
    <property type="match status" value="1"/>
</dbReference>
<proteinExistence type="inferred from homology"/>
<keyword evidence="4" id="KW-1185">Reference proteome</keyword>
<dbReference type="Proteomes" id="UP001320898">
    <property type="component" value="Unassembled WGS sequence"/>
</dbReference>
<dbReference type="InterPro" id="IPR001753">
    <property type="entry name" value="Enoyl-CoA_hydra/iso"/>
</dbReference>
<accession>A0AAW5R1R5</accession>
<dbReference type="InterPro" id="IPR029045">
    <property type="entry name" value="ClpP/crotonase-like_dom_sf"/>
</dbReference>
<gene>
    <name evidence="3" type="ORF">MUB46_11810</name>
</gene>
<protein>
    <submittedName>
        <fullName evidence="3">Enoyl-CoA hydratase/isomerase family protein</fullName>
    </submittedName>
</protein>